<protein>
    <submittedName>
        <fullName evidence="1">Uncharacterized protein</fullName>
    </submittedName>
</protein>
<dbReference type="EMBL" id="CM023473">
    <property type="protein sequence ID" value="KAH7954808.1"/>
    <property type="molecule type" value="Genomic_DNA"/>
</dbReference>
<accession>A0ACB8D0A0</accession>
<proteinExistence type="predicted"/>
<name>A0ACB8D0A0_DERSI</name>
<evidence type="ECO:0000313" key="1">
    <source>
        <dbReference type="EMBL" id="KAH7954808.1"/>
    </source>
</evidence>
<sequence length="130" mass="13765">MGLGGRGIGLVWETDSVAVKDFSLPGTIASQHVICCISAIRSLDGVFTTLRLIPAGAAFGRTIDASCVLWEEPCGSSQGACAIYDNLLLNRNVYFLILALKVASFCCFGMALFFLREPPPPPVSVAALPD</sequence>
<evidence type="ECO:0000313" key="2">
    <source>
        <dbReference type="Proteomes" id="UP000821865"/>
    </source>
</evidence>
<reference evidence="1" key="1">
    <citation type="submission" date="2020-05" db="EMBL/GenBank/DDBJ databases">
        <title>Large-scale comparative analyses of tick genomes elucidate their genetic diversity and vector capacities.</title>
        <authorList>
            <person name="Jia N."/>
            <person name="Wang J."/>
            <person name="Shi W."/>
            <person name="Du L."/>
            <person name="Sun Y."/>
            <person name="Zhan W."/>
            <person name="Jiang J."/>
            <person name="Wang Q."/>
            <person name="Zhang B."/>
            <person name="Ji P."/>
            <person name="Sakyi L.B."/>
            <person name="Cui X."/>
            <person name="Yuan T."/>
            <person name="Jiang B."/>
            <person name="Yang W."/>
            <person name="Lam T.T.-Y."/>
            <person name="Chang Q."/>
            <person name="Ding S."/>
            <person name="Wang X."/>
            <person name="Zhu J."/>
            <person name="Ruan X."/>
            <person name="Zhao L."/>
            <person name="Wei J."/>
            <person name="Que T."/>
            <person name="Du C."/>
            <person name="Cheng J."/>
            <person name="Dai P."/>
            <person name="Han X."/>
            <person name="Huang E."/>
            <person name="Gao Y."/>
            <person name="Liu J."/>
            <person name="Shao H."/>
            <person name="Ye R."/>
            <person name="Li L."/>
            <person name="Wei W."/>
            <person name="Wang X."/>
            <person name="Wang C."/>
            <person name="Yang T."/>
            <person name="Huo Q."/>
            <person name="Li W."/>
            <person name="Guo W."/>
            <person name="Chen H."/>
            <person name="Zhou L."/>
            <person name="Ni X."/>
            <person name="Tian J."/>
            <person name="Zhou Y."/>
            <person name="Sheng Y."/>
            <person name="Liu T."/>
            <person name="Pan Y."/>
            <person name="Xia L."/>
            <person name="Li J."/>
            <person name="Zhao F."/>
            <person name="Cao W."/>
        </authorList>
    </citation>
    <scope>NUCLEOTIDE SEQUENCE</scope>
    <source>
        <strain evidence="1">Dsil-2018</strain>
    </source>
</reference>
<dbReference type="Proteomes" id="UP000821865">
    <property type="component" value="Chromosome 4"/>
</dbReference>
<comment type="caution">
    <text evidence="1">The sequence shown here is derived from an EMBL/GenBank/DDBJ whole genome shotgun (WGS) entry which is preliminary data.</text>
</comment>
<gene>
    <name evidence="1" type="ORF">HPB49_021930</name>
</gene>
<organism evidence="1 2">
    <name type="scientific">Dermacentor silvarum</name>
    <name type="common">Tick</name>
    <dbReference type="NCBI Taxonomy" id="543639"/>
    <lineage>
        <taxon>Eukaryota</taxon>
        <taxon>Metazoa</taxon>
        <taxon>Ecdysozoa</taxon>
        <taxon>Arthropoda</taxon>
        <taxon>Chelicerata</taxon>
        <taxon>Arachnida</taxon>
        <taxon>Acari</taxon>
        <taxon>Parasitiformes</taxon>
        <taxon>Ixodida</taxon>
        <taxon>Ixodoidea</taxon>
        <taxon>Ixodidae</taxon>
        <taxon>Rhipicephalinae</taxon>
        <taxon>Dermacentor</taxon>
    </lineage>
</organism>
<keyword evidence="2" id="KW-1185">Reference proteome</keyword>